<protein>
    <recommendedName>
        <fullName evidence="8">General negative regulator of transcription subunit 4</fullName>
    </recommendedName>
</protein>
<dbReference type="PROSITE" id="PS50089">
    <property type="entry name" value="ZF_RING_2"/>
    <property type="match status" value="1"/>
</dbReference>
<dbReference type="CDD" id="cd16618">
    <property type="entry name" value="mRING-HC-C4C4_CNOT4"/>
    <property type="match status" value="1"/>
</dbReference>
<feature type="compositionally biased region" description="Polar residues" evidence="3">
    <location>
        <begin position="300"/>
        <end position="318"/>
    </location>
</feature>
<sequence length="838" mass="90046">MSRTQQDQFIDDDEEDTCPLCVEELDLSDRGFRPCPCGYQICQFCYHNVRNNMNGLCPACRRPYDDANIVFNKPSPEEEMAWKARQAAKAKKNTIAAQKEAQKREADTLSRKHLAGLRVVQKNLVYVTGLSPSVQEDHLLETLRGSNYFGQYGKIVKIVVSKAKEPHTQSVGVYVTYARKQDAATCIQAVDGSQNGDRVLRAQFGTTKYCSAYLRNEQCTNRNCMFLHEPGEDNESFTRQDLSSMNVSSTQHPSSSMHSPPQPPPQVIPVAAAHSAIRQEAADQAPHSPIDTPDRPALPSTASWASKAPQMSRQTSSAGRAASAAHPSPNVAAATPKKEIAKPEPVPEPAPQSTPAAAPVAEAVPAASPDTPLPAPTPRQKKPLPPASALLTEMLKCFAESDFKFSFSTNGLSEEEVDCIQNFPALFDENGGAKRRALRQREEEERQRLLEQEAQLAMQSAAVESEDNNEEVRGSLQLGGEPEERQDSTSQQQQHQQQQQQQQQQHLQQQQQHVIGHSSTQGINDSFAIPNDMSNLSISRGLTPQQHQQLLLQQLKAPSAQNQASFPNQLQAGNPPGHARNVSRYTFANDSSSASAAVKPVGNSKLMNQQSSMMPLQGSLPQQPPAGFFSTNVQGPPPGLKTTGTPPFSGGGMFGQGHGFATSGLGYGANLTGRSPNDEMMRDLLRTRNLGGGAGSQVSSDAGKREYMFPSFLHHSHPSSQASTPAPHIAHAHAPGLLNLPYGLHQAQLDGVAVGAGQSVGVKPKKKGKKHRHANTSSSGGGALSAVDVADPSILQARLHQAQAGHPAGQAFAYAGQGAGQGGLQSMMYGGAGFGGRW</sequence>
<proteinExistence type="predicted"/>
<dbReference type="InterPro" id="IPR001841">
    <property type="entry name" value="Znf_RING"/>
</dbReference>
<dbReference type="CDD" id="cd12438">
    <property type="entry name" value="RRM_CNOT4"/>
    <property type="match status" value="1"/>
</dbReference>
<reference evidence="6 7" key="1">
    <citation type="submission" date="2024-07" db="EMBL/GenBank/DDBJ databases">
        <title>Draft sequence of the Neodothiora populina.</title>
        <authorList>
            <person name="Drown D.D."/>
            <person name="Schuette U.S."/>
            <person name="Buechlein A.B."/>
            <person name="Rusch D.R."/>
            <person name="Winton L.W."/>
            <person name="Adams G.A."/>
        </authorList>
    </citation>
    <scope>NUCLEOTIDE SEQUENCE [LARGE SCALE GENOMIC DNA]</scope>
    <source>
        <strain evidence="6 7">CPC 39397</strain>
    </source>
</reference>
<dbReference type="Gene3D" id="3.30.40.10">
    <property type="entry name" value="Zinc/RING finger domain, C3HC4 (zinc finger)"/>
    <property type="match status" value="1"/>
</dbReference>
<organism evidence="6 7">
    <name type="scientific">Neodothiora populina</name>
    <dbReference type="NCBI Taxonomy" id="2781224"/>
    <lineage>
        <taxon>Eukaryota</taxon>
        <taxon>Fungi</taxon>
        <taxon>Dikarya</taxon>
        <taxon>Ascomycota</taxon>
        <taxon>Pezizomycotina</taxon>
        <taxon>Dothideomycetes</taxon>
        <taxon>Dothideomycetidae</taxon>
        <taxon>Dothideales</taxon>
        <taxon>Dothioraceae</taxon>
        <taxon>Neodothiora</taxon>
    </lineage>
</organism>
<evidence type="ECO:0008006" key="8">
    <source>
        <dbReference type="Google" id="ProtNLM"/>
    </source>
</evidence>
<dbReference type="InterPro" id="IPR035979">
    <property type="entry name" value="RBD_domain_sf"/>
</dbReference>
<evidence type="ECO:0000259" key="4">
    <source>
        <dbReference type="PROSITE" id="PS50089"/>
    </source>
</evidence>
<dbReference type="RefSeq" id="XP_069202577.1">
    <property type="nucleotide sequence ID" value="XM_069344022.1"/>
</dbReference>
<keyword evidence="7" id="KW-1185">Reference proteome</keyword>
<feature type="compositionally biased region" description="Low complexity" evidence="3">
    <location>
        <begin position="247"/>
        <end position="259"/>
    </location>
</feature>
<feature type="domain" description="RRM" evidence="5">
    <location>
        <begin position="123"/>
        <end position="207"/>
    </location>
</feature>
<evidence type="ECO:0000256" key="2">
    <source>
        <dbReference type="PROSITE-ProRule" id="PRU00176"/>
    </source>
</evidence>
<keyword evidence="1" id="KW-0863">Zinc-finger</keyword>
<dbReference type="Pfam" id="PF00076">
    <property type="entry name" value="RRM_1"/>
    <property type="match status" value="1"/>
</dbReference>
<dbReference type="Pfam" id="PF14570">
    <property type="entry name" value="zf-RING_4"/>
    <property type="match status" value="1"/>
</dbReference>
<keyword evidence="2" id="KW-0694">RNA-binding</keyword>
<feature type="domain" description="RING-type" evidence="4">
    <location>
        <begin position="18"/>
        <end position="61"/>
    </location>
</feature>
<evidence type="ECO:0000256" key="3">
    <source>
        <dbReference type="SAM" id="MobiDB-lite"/>
    </source>
</evidence>
<dbReference type="EMBL" id="JBFMKM010000005">
    <property type="protein sequence ID" value="KAL1306304.1"/>
    <property type="molecule type" value="Genomic_DNA"/>
</dbReference>
<dbReference type="InterPro" id="IPR012677">
    <property type="entry name" value="Nucleotide-bd_a/b_plait_sf"/>
</dbReference>
<dbReference type="InterPro" id="IPR034261">
    <property type="entry name" value="CNOT4_RRM"/>
</dbReference>
<dbReference type="PANTHER" id="PTHR12603:SF0">
    <property type="entry name" value="CCR4-NOT TRANSCRIPTION COMPLEX SUBUNIT 4"/>
    <property type="match status" value="1"/>
</dbReference>
<evidence type="ECO:0000256" key="1">
    <source>
        <dbReference type="PROSITE-ProRule" id="PRU00175"/>
    </source>
</evidence>
<evidence type="ECO:0000313" key="7">
    <source>
        <dbReference type="Proteomes" id="UP001562354"/>
    </source>
</evidence>
<dbReference type="SMART" id="SM00360">
    <property type="entry name" value="RRM"/>
    <property type="match status" value="1"/>
</dbReference>
<dbReference type="InterPro" id="IPR000504">
    <property type="entry name" value="RRM_dom"/>
</dbReference>
<dbReference type="InterPro" id="IPR013083">
    <property type="entry name" value="Znf_RING/FYVE/PHD"/>
</dbReference>
<feature type="region of interest" description="Disordered" evidence="3">
    <location>
        <begin position="760"/>
        <end position="785"/>
    </location>
</feature>
<dbReference type="SUPFAM" id="SSF57850">
    <property type="entry name" value="RING/U-box"/>
    <property type="match status" value="1"/>
</dbReference>
<feature type="region of interest" description="Disordered" evidence="3">
    <location>
        <begin position="242"/>
        <end position="385"/>
    </location>
</feature>
<dbReference type="SUPFAM" id="SSF54928">
    <property type="entry name" value="RNA-binding domain, RBD"/>
    <property type="match status" value="1"/>
</dbReference>
<dbReference type="InterPro" id="IPR039515">
    <property type="entry name" value="NOT4_mRING-HC-C4C4"/>
</dbReference>
<feature type="compositionally biased region" description="Low complexity" evidence="3">
    <location>
        <begin position="491"/>
        <end position="513"/>
    </location>
</feature>
<gene>
    <name evidence="6" type="ORF">AAFC00_004387</name>
</gene>
<dbReference type="PROSITE" id="PS50102">
    <property type="entry name" value="RRM"/>
    <property type="match status" value="1"/>
</dbReference>
<dbReference type="Gene3D" id="3.30.70.330">
    <property type="match status" value="1"/>
</dbReference>
<accession>A0ABR3PJX5</accession>
<evidence type="ECO:0000259" key="5">
    <source>
        <dbReference type="PROSITE" id="PS50102"/>
    </source>
</evidence>
<dbReference type="InterPro" id="IPR039780">
    <property type="entry name" value="Mot2"/>
</dbReference>
<feature type="region of interest" description="Disordered" evidence="3">
    <location>
        <begin position="456"/>
        <end position="532"/>
    </location>
</feature>
<keyword evidence="1" id="KW-0862">Zinc</keyword>
<dbReference type="SMART" id="SM00361">
    <property type="entry name" value="RRM_1"/>
    <property type="match status" value="1"/>
</dbReference>
<dbReference type="PANTHER" id="PTHR12603">
    <property type="entry name" value="CCR4-NOT TRANSCRIPTION COMPLEX RELATED"/>
    <property type="match status" value="1"/>
</dbReference>
<comment type="caution">
    <text evidence="6">The sequence shown here is derived from an EMBL/GenBank/DDBJ whole genome shotgun (WGS) entry which is preliminary data.</text>
</comment>
<evidence type="ECO:0000313" key="6">
    <source>
        <dbReference type="EMBL" id="KAL1306304.1"/>
    </source>
</evidence>
<dbReference type="Proteomes" id="UP001562354">
    <property type="component" value="Unassembled WGS sequence"/>
</dbReference>
<name>A0ABR3PJX5_9PEZI</name>
<feature type="compositionally biased region" description="Basic residues" evidence="3">
    <location>
        <begin position="763"/>
        <end position="774"/>
    </location>
</feature>
<feature type="compositionally biased region" description="Low complexity" evidence="3">
    <location>
        <begin position="355"/>
        <end position="367"/>
    </location>
</feature>
<dbReference type="GeneID" id="95978087"/>
<keyword evidence="1" id="KW-0479">Metal-binding</keyword>
<dbReference type="InterPro" id="IPR003954">
    <property type="entry name" value="RRM_euk-type"/>
</dbReference>